<protein>
    <submittedName>
        <fullName evidence="1">Uncharacterized protein</fullName>
    </submittedName>
</protein>
<evidence type="ECO:0000313" key="2">
    <source>
        <dbReference type="Proteomes" id="UP001172386"/>
    </source>
</evidence>
<accession>A0ACC3ADY5</accession>
<reference evidence="1" key="1">
    <citation type="submission" date="2022-10" db="EMBL/GenBank/DDBJ databases">
        <title>Culturing micro-colonial fungi from biological soil crusts in the Mojave desert and describing Neophaeococcomyces mojavensis, and introducing the new genera and species Taxawa tesnikishii.</title>
        <authorList>
            <person name="Kurbessoian T."/>
            <person name="Stajich J.E."/>
        </authorList>
    </citation>
    <scope>NUCLEOTIDE SEQUENCE</scope>
    <source>
        <strain evidence="1">JES_112</strain>
    </source>
</reference>
<organism evidence="1 2">
    <name type="scientific">Neophaeococcomyces mojaviensis</name>
    <dbReference type="NCBI Taxonomy" id="3383035"/>
    <lineage>
        <taxon>Eukaryota</taxon>
        <taxon>Fungi</taxon>
        <taxon>Dikarya</taxon>
        <taxon>Ascomycota</taxon>
        <taxon>Pezizomycotina</taxon>
        <taxon>Eurotiomycetes</taxon>
        <taxon>Chaetothyriomycetidae</taxon>
        <taxon>Chaetothyriales</taxon>
        <taxon>Chaetothyriales incertae sedis</taxon>
        <taxon>Neophaeococcomyces</taxon>
    </lineage>
</organism>
<dbReference type="Proteomes" id="UP001172386">
    <property type="component" value="Unassembled WGS sequence"/>
</dbReference>
<dbReference type="EMBL" id="JAPDRQ010000031">
    <property type="protein sequence ID" value="KAJ9660466.1"/>
    <property type="molecule type" value="Genomic_DNA"/>
</dbReference>
<name>A0ACC3ADY5_9EURO</name>
<sequence length="107" mass="12217">MKRANSELDKLIEDTIAKVNQTEKNLVQSQQETEKLLGKITNENDTIQKQKEKLSWRDTTIEEYGSEIKSREKELKALRTLSEESAASLTALPPLATPLRDDQQSQM</sequence>
<keyword evidence="2" id="KW-1185">Reference proteome</keyword>
<evidence type="ECO:0000313" key="1">
    <source>
        <dbReference type="EMBL" id="KAJ9660466.1"/>
    </source>
</evidence>
<proteinExistence type="predicted"/>
<comment type="caution">
    <text evidence="1">The sequence shown here is derived from an EMBL/GenBank/DDBJ whole genome shotgun (WGS) entry which is preliminary data.</text>
</comment>
<gene>
    <name evidence="1" type="ORF">H2198_002584</name>
</gene>